<evidence type="ECO:0000313" key="3">
    <source>
        <dbReference type="Proteomes" id="UP000052008"/>
    </source>
</evidence>
<dbReference type="STRING" id="1703770.AMJ39_03460"/>
<proteinExistence type="predicted"/>
<dbReference type="Proteomes" id="UP000052008">
    <property type="component" value="Unassembled WGS sequence"/>
</dbReference>
<reference evidence="2 3" key="1">
    <citation type="journal article" date="2015" name="Microbiome">
        <title>Genomic resolution of linkages in carbon, nitrogen, and sulfur cycling among widespread estuary sediment bacteria.</title>
        <authorList>
            <person name="Baker B.J."/>
            <person name="Lazar C.S."/>
            <person name="Teske A.P."/>
            <person name="Dick G.J."/>
        </authorList>
    </citation>
    <scope>NUCLEOTIDE SEQUENCE [LARGE SCALE GENOMIC DNA]</scope>
    <source>
        <strain evidence="2">DG_24</strain>
    </source>
</reference>
<gene>
    <name evidence="2" type="ORF">AMJ39_03460</name>
</gene>
<evidence type="ECO:0000313" key="2">
    <source>
        <dbReference type="EMBL" id="KPJ53772.1"/>
    </source>
</evidence>
<name>A0A0S7WVX0_UNCT6</name>
<feature type="compositionally biased region" description="Polar residues" evidence="1">
    <location>
        <begin position="1"/>
        <end position="13"/>
    </location>
</feature>
<dbReference type="EMBL" id="LIZS01000013">
    <property type="protein sequence ID" value="KPJ53772.1"/>
    <property type="molecule type" value="Genomic_DNA"/>
</dbReference>
<dbReference type="InterPro" id="IPR016024">
    <property type="entry name" value="ARM-type_fold"/>
</dbReference>
<dbReference type="InterPro" id="IPR011989">
    <property type="entry name" value="ARM-like"/>
</dbReference>
<feature type="region of interest" description="Disordered" evidence="1">
    <location>
        <begin position="1"/>
        <end position="35"/>
    </location>
</feature>
<comment type="caution">
    <text evidence="2">The sequence shown here is derived from an EMBL/GenBank/DDBJ whole genome shotgun (WGS) entry which is preliminary data.</text>
</comment>
<dbReference type="Gene3D" id="1.25.10.10">
    <property type="entry name" value="Leucine-rich Repeat Variant"/>
    <property type="match status" value="1"/>
</dbReference>
<protein>
    <recommendedName>
        <fullName evidence="4">HEAT repeat domain-containing protein</fullName>
    </recommendedName>
</protein>
<dbReference type="Pfam" id="PF13646">
    <property type="entry name" value="HEAT_2"/>
    <property type="match status" value="1"/>
</dbReference>
<organism evidence="2 3">
    <name type="scientific">candidate division TA06 bacterium DG_24</name>
    <dbReference type="NCBI Taxonomy" id="1703770"/>
    <lineage>
        <taxon>Bacteria</taxon>
        <taxon>Bacteria division TA06</taxon>
    </lineage>
</organism>
<dbReference type="AlphaFoldDB" id="A0A0S7WVX0"/>
<evidence type="ECO:0008006" key="4">
    <source>
        <dbReference type="Google" id="ProtNLM"/>
    </source>
</evidence>
<accession>A0A0S7WVX0</accession>
<dbReference type="SUPFAM" id="SSF48371">
    <property type="entry name" value="ARM repeat"/>
    <property type="match status" value="1"/>
</dbReference>
<evidence type="ECO:0000256" key="1">
    <source>
        <dbReference type="SAM" id="MobiDB-lite"/>
    </source>
</evidence>
<sequence length="594" mass="66258">MAQNGSTSGTDVTLSPGDGRPSPDEPPQTDLDGRRQETGDIRALVQALMRAFSSLLSYPSNSRVLVKQKEALAALFDRHLSTHDDLRLTLSEEGFHAEGVSLPSHQRRAVTLPFLLFTGGLREIIFHVGIDAEELWSFLDAVRTCATLPEDDRDVESLLWEREFANIEYVAVEELETEGAGEIEGWFRELELPTLAAKENVPLTHLDASELVSFKARLVQSGGVGRDALDVEPAEGISEFMVWNDRDLEQIEQITDRTQLQSTPQQAVDLLSDILELEEVEERWTDIIHLMDGYYRELIQRRDFPSAVQLIGRLRKMAAGQEAAAARAQTALERLLAPAGRETIRETLAQGFVPDIAALEQFLRTIGPEVIPQLCAALSMSADNKTRESLAEMVLKLADGNANLIIPVAKESPPQVILEIVPLLGRIPTADALRGLGLLARHSDSRVRLAAVAELVKRAEPDAARHLVRCLSDENLEVRLRALSRLSMLNDEGALWQVVGMVEHASFYRRNRLEQMALIEALDRWKWEGAVGVLTQLLLRRRGLGGQDYEPVRWKAAMALRSIGTEPARNVLDRGARSWRKSVRRACRRALQET</sequence>